<dbReference type="OrthoDB" id="5570127at2759"/>
<evidence type="ECO:0000256" key="2">
    <source>
        <dbReference type="SAM" id="SignalP"/>
    </source>
</evidence>
<comment type="caution">
    <text evidence="3">The sequence shown here is derived from an EMBL/GenBank/DDBJ whole genome shotgun (WGS) entry which is preliminary data.</text>
</comment>
<feature type="compositionally biased region" description="Basic and acidic residues" evidence="1">
    <location>
        <begin position="374"/>
        <end position="389"/>
    </location>
</feature>
<evidence type="ECO:0000313" key="3">
    <source>
        <dbReference type="EMBL" id="KNZ44688.1"/>
    </source>
</evidence>
<protein>
    <submittedName>
        <fullName evidence="3">Uncharacterized protein</fullName>
    </submittedName>
</protein>
<reference evidence="3 4" key="1">
    <citation type="submission" date="2015-08" db="EMBL/GenBank/DDBJ databases">
        <title>Next Generation Sequencing and Analysis of the Genome of Puccinia sorghi L Schw, the Causal Agent of Maize Common Rust.</title>
        <authorList>
            <person name="Rochi L."/>
            <person name="Burguener G."/>
            <person name="Darino M."/>
            <person name="Turjanski A."/>
            <person name="Kreff E."/>
            <person name="Dieguez M.J."/>
            <person name="Sacco F."/>
        </authorList>
    </citation>
    <scope>NUCLEOTIDE SEQUENCE [LARGE SCALE GENOMIC DNA]</scope>
    <source>
        <strain evidence="3 4">RO10H11247</strain>
    </source>
</reference>
<dbReference type="InterPro" id="IPR046805">
    <property type="entry name" value="Tra1_ring"/>
</dbReference>
<organism evidence="3 4">
    <name type="scientific">Puccinia sorghi</name>
    <dbReference type="NCBI Taxonomy" id="27349"/>
    <lineage>
        <taxon>Eukaryota</taxon>
        <taxon>Fungi</taxon>
        <taxon>Dikarya</taxon>
        <taxon>Basidiomycota</taxon>
        <taxon>Pucciniomycotina</taxon>
        <taxon>Pucciniomycetes</taxon>
        <taxon>Pucciniales</taxon>
        <taxon>Pucciniaceae</taxon>
        <taxon>Puccinia</taxon>
    </lineage>
</organism>
<keyword evidence="4" id="KW-1185">Reference proteome</keyword>
<feature type="chain" id="PRO_5005567783" evidence="2">
    <location>
        <begin position="22"/>
        <end position="398"/>
    </location>
</feature>
<dbReference type="VEuPathDB" id="FungiDB:VP01_891g2"/>
<evidence type="ECO:0000256" key="1">
    <source>
        <dbReference type="SAM" id="MobiDB-lite"/>
    </source>
</evidence>
<gene>
    <name evidence="3" type="ORF">VP01_891g2</name>
</gene>
<feature type="signal peptide" evidence="2">
    <location>
        <begin position="1"/>
        <end position="21"/>
    </location>
</feature>
<sequence>MAITLPPMLTILSNYLLGVETDCQMTYCKVDYDQFQIIFWTTRSLPFLACKVEIGSKLLHHFREVPDCQTLATTALSSSQESGALEIMAGVVNIFYLLAGFTYVHDHMRGTRQDNTQESDCKHIYHASVPLDRYLGLLQALCTIVAAHFCIRFQTHLNSSIGLSQSKSATSSIWLGSCCMQTQCKLKRFGYPYSKQLELHFLTVDRQPSVVQIILSGIRGCNPKVVLSPHLVRYLGKHILLGIYCYWKPPGSHNKNQHHHPESICVVAGEALAQLYAELGETDIFYDLFYLFSQTAKVYVLRLMQPCHLSSVRTSVMSTLASATSTWVEIHFTLDLEELLLIAPKFIQELQNFSTEEVKLAECSQNSGRCNRSKSNEDTYSGKERKLRASVDSGADLC</sequence>
<evidence type="ECO:0000313" key="4">
    <source>
        <dbReference type="Proteomes" id="UP000037035"/>
    </source>
</evidence>
<dbReference type="EMBL" id="LAVV01014515">
    <property type="protein sequence ID" value="KNZ44688.1"/>
    <property type="molecule type" value="Genomic_DNA"/>
</dbReference>
<dbReference type="Pfam" id="PF20206">
    <property type="entry name" value="Tra1_ring"/>
    <property type="match status" value="1"/>
</dbReference>
<dbReference type="STRING" id="27349.A0A0L6U815"/>
<keyword evidence="2" id="KW-0732">Signal</keyword>
<dbReference type="AlphaFoldDB" id="A0A0L6U815"/>
<feature type="region of interest" description="Disordered" evidence="1">
    <location>
        <begin position="372"/>
        <end position="398"/>
    </location>
</feature>
<dbReference type="Proteomes" id="UP000037035">
    <property type="component" value="Unassembled WGS sequence"/>
</dbReference>
<name>A0A0L6U815_9BASI</name>
<proteinExistence type="predicted"/>
<accession>A0A0L6U815</accession>